<dbReference type="Proteomes" id="UP001177021">
    <property type="component" value="Unassembled WGS sequence"/>
</dbReference>
<organism evidence="1 2">
    <name type="scientific">Trifolium pratense</name>
    <name type="common">Red clover</name>
    <dbReference type="NCBI Taxonomy" id="57577"/>
    <lineage>
        <taxon>Eukaryota</taxon>
        <taxon>Viridiplantae</taxon>
        <taxon>Streptophyta</taxon>
        <taxon>Embryophyta</taxon>
        <taxon>Tracheophyta</taxon>
        <taxon>Spermatophyta</taxon>
        <taxon>Magnoliopsida</taxon>
        <taxon>eudicotyledons</taxon>
        <taxon>Gunneridae</taxon>
        <taxon>Pentapetalae</taxon>
        <taxon>rosids</taxon>
        <taxon>fabids</taxon>
        <taxon>Fabales</taxon>
        <taxon>Fabaceae</taxon>
        <taxon>Papilionoideae</taxon>
        <taxon>50 kb inversion clade</taxon>
        <taxon>NPAAA clade</taxon>
        <taxon>Hologalegina</taxon>
        <taxon>IRL clade</taxon>
        <taxon>Trifolieae</taxon>
        <taxon>Trifolium</taxon>
    </lineage>
</organism>
<evidence type="ECO:0000313" key="2">
    <source>
        <dbReference type="Proteomes" id="UP001177021"/>
    </source>
</evidence>
<evidence type="ECO:0000313" key="1">
    <source>
        <dbReference type="EMBL" id="CAJ2669510.1"/>
    </source>
</evidence>
<reference evidence="1" key="1">
    <citation type="submission" date="2023-10" db="EMBL/GenBank/DDBJ databases">
        <authorList>
            <person name="Rodriguez Cubillos JULIANA M."/>
            <person name="De Vega J."/>
        </authorList>
    </citation>
    <scope>NUCLEOTIDE SEQUENCE</scope>
</reference>
<keyword evidence="2" id="KW-1185">Reference proteome</keyword>
<proteinExistence type="predicted"/>
<comment type="caution">
    <text evidence="1">The sequence shown here is derived from an EMBL/GenBank/DDBJ whole genome shotgun (WGS) entry which is preliminary data.</text>
</comment>
<name>A0ACB0LJ42_TRIPR</name>
<accession>A0ACB0LJ42</accession>
<dbReference type="EMBL" id="CASHSV030000615">
    <property type="protein sequence ID" value="CAJ2669510.1"/>
    <property type="molecule type" value="Genomic_DNA"/>
</dbReference>
<protein>
    <submittedName>
        <fullName evidence="1">Uncharacterized protein</fullName>
    </submittedName>
</protein>
<sequence>MEELEKILAILIKLFHGIEVVDLDTRRPTFGPQIIVPYDPYSYNPALRSLTIIDFPQNPTIRIDDPIDASFSVGNTYLASVIRGLVFMVGNTFHRVGNPARDTLSNRFDHPLIIEGARHFLGYDAVTNCYKMIRFTDIVGEVPGT</sequence>
<gene>
    <name evidence="1" type="ORF">MILVUS5_LOCUS33708</name>
</gene>